<gene>
    <name evidence="1" type="ORF">VII00023_21879</name>
</gene>
<dbReference type="AlphaFoldDB" id="F9S6G0"/>
<organism evidence="1 2">
    <name type="scientific">Vibrio ichthyoenteri ATCC 700023</name>
    <dbReference type="NCBI Taxonomy" id="870968"/>
    <lineage>
        <taxon>Bacteria</taxon>
        <taxon>Pseudomonadati</taxon>
        <taxon>Pseudomonadota</taxon>
        <taxon>Gammaproteobacteria</taxon>
        <taxon>Vibrionales</taxon>
        <taxon>Vibrionaceae</taxon>
        <taxon>Vibrio</taxon>
    </lineage>
</organism>
<proteinExistence type="predicted"/>
<evidence type="ECO:0000313" key="2">
    <source>
        <dbReference type="Proteomes" id="UP000004605"/>
    </source>
</evidence>
<protein>
    <submittedName>
        <fullName evidence="1">Uncharacterized protein</fullName>
    </submittedName>
</protein>
<dbReference type="Proteomes" id="UP000004605">
    <property type="component" value="Unassembled WGS sequence"/>
</dbReference>
<comment type="caution">
    <text evidence="1">The sequence shown here is derived from an EMBL/GenBank/DDBJ whole genome shotgun (WGS) entry which is preliminary data.</text>
</comment>
<evidence type="ECO:0000313" key="1">
    <source>
        <dbReference type="EMBL" id="EGU33275.1"/>
    </source>
</evidence>
<reference evidence="1 2" key="1">
    <citation type="journal article" date="2012" name="Int. J. Syst. Evol. Microbiol.">
        <title>Vibrio caribbeanicus sp. nov., isolated from the marine sponge Scleritoderma cyanea.</title>
        <authorList>
            <person name="Hoffmann M."/>
            <person name="Monday S.R."/>
            <person name="Allard M.W."/>
            <person name="Strain E.A."/>
            <person name="Whittaker P."/>
            <person name="Naum M."/>
            <person name="McCarthy P.J."/>
            <person name="Lopez J.V."/>
            <person name="Fischer M."/>
            <person name="Brown E.W."/>
        </authorList>
    </citation>
    <scope>NUCLEOTIDE SEQUENCE [LARGE SCALE GENOMIC DNA]</scope>
    <source>
        <strain evidence="1 2">ATCC 700023</strain>
    </source>
</reference>
<name>F9S6G0_9VIBR</name>
<keyword evidence="2" id="KW-1185">Reference proteome</keyword>
<sequence>MVKSSAGNALLKRKNYHARQSYAENANVSLLSVRIFSEDGNAS</sequence>
<dbReference type="EMBL" id="AFWF01000265">
    <property type="protein sequence ID" value="EGU33275.1"/>
    <property type="molecule type" value="Genomic_DNA"/>
</dbReference>
<accession>F9S6G0</accession>